<accession>A0A1M5K2Q7</accession>
<dbReference type="SUPFAM" id="SSF51004">
    <property type="entry name" value="C-terminal (heme d1) domain of cytochrome cd1-nitrite reductase"/>
    <property type="match status" value="1"/>
</dbReference>
<keyword evidence="1" id="KW-0238">DNA-binding</keyword>
<dbReference type="EMBL" id="FQWQ01000001">
    <property type="protein sequence ID" value="SHG46613.1"/>
    <property type="molecule type" value="Genomic_DNA"/>
</dbReference>
<keyword evidence="2" id="KW-1185">Reference proteome</keyword>
<protein>
    <submittedName>
        <fullName evidence="1">DNA-binding beta-propeller fold protein YncE</fullName>
    </submittedName>
</protein>
<dbReference type="AlphaFoldDB" id="A0A1M5K2Q7"/>
<dbReference type="PANTHER" id="PTHR47197">
    <property type="entry name" value="PROTEIN NIRF"/>
    <property type="match status" value="1"/>
</dbReference>
<evidence type="ECO:0000313" key="1">
    <source>
        <dbReference type="EMBL" id="SHG46613.1"/>
    </source>
</evidence>
<evidence type="ECO:0000313" key="2">
    <source>
        <dbReference type="Proteomes" id="UP000184212"/>
    </source>
</evidence>
<dbReference type="InterPro" id="IPR011048">
    <property type="entry name" value="Haem_d1_sf"/>
</dbReference>
<sequence>MVLVYNFNIMNSRSRIILIALLGIVVVTASWAPVTQRDTAPPVAKINQYLYVAVPGIRDYLEYGGHGILVYDKADNYRLVKRIPTGGLKADGTPSNVKGVAVSLATNSIYVTTLEALQRIDLATEKVVWEKQYDGGCDRLAISPDGKIIYLPTLEKEHWNVVDAETGEVIKQITTNSGAHNTLYGPDGTKVYLAGLRTPTLGVADARTHAMIKQVGPFANSVRPFTINGAQTRCYVNVNELLGFEIGDMTTGNKLYHVEVQGFQKGPVKRHGCPSHGIGLTPDEKEIWLCDAFNQRLHIFDNAVMPPKQVASLEVRDQPGWITFSLDGKHAYPSTGEIIDVKTRKTLTTLKDEKGNPVMSEKVVEIHFDGKKAVATGNQFGIGRVLK</sequence>
<proteinExistence type="predicted"/>
<name>A0A1M5K2Q7_9BACT</name>
<dbReference type="STRING" id="947013.SAMN04488109_0399"/>
<dbReference type="InterPro" id="IPR051200">
    <property type="entry name" value="Host-pathogen_enzymatic-act"/>
</dbReference>
<dbReference type="PANTHER" id="PTHR47197:SF3">
    <property type="entry name" value="DIHYDRO-HEME D1 DEHYDROGENASE"/>
    <property type="match status" value="1"/>
</dbReference>
<dbReference type="GO" id="GO:0003677">
    <property type="term" value="F:DNA binding"/>
    <property type="evidence" value="ECO:0007669"/>
    <property type="project" value="UniProtKB-KW"/>
</dbReference>
<dbReference type="Gene3D" id="2.130.10.10">
    <property type="entry name" value="YVTN repeat-like/Quinoprotein amine dehydrogenase"/>
    <property type="match status" value="2"/>
</dbReference>
<dbReference type="InterPro" id="IPR015943">
    <property type="entry name" value="WD40/YVTN_repeat-like_dom_sf"/>
</dbReference>
<gene>
    <name evidence="1" type="ORF">SAMN04488109_0399</name>
</gene>
<reference evidence="1 2" key="1">
    <citation type="submission" date="2016-11" db="EMBL/GenBank/DDBJ databases">
        <authorList>
            <person name="Jaros S."/>
            <person name="Januszkiewicz K."/>
            <person name="Wedrychowicz H."/>
        </authorList>
    </citation>
    <scope>NUCLEOTIDE SEQUENCE [LARGE SCALE GENOMIC DNA]</scope>
    <source>
        <strain evidence="1 2">DSM 24574</strain>
    </source>
</reference>
<organism evidence="1 2">
    <name type="scientific">Chryseolinea serpens</name>
    <dbReference type="NCBI Taxonomy" id="947013"/>
    <lineage>
        <taxon>Bacteria</taxon>
        <taxon>Pseudomonadati</taxon>
        <taxon>Bacteroidota</taxon>
        <taxon>Cytophagia</taxon>
        <taxon>Cytophagales</taxon>
        <taxon>Fulvivirgaceae</taxon>
        <taxon>Chryseolinea</taxon>
    </lineage>
</organism>
<dbReference type="Proteomes" id="UP000184212">
    <property type="component" value="Unassembled WGS sequence"/>
</dbReference>